<sequence>MPLPPSLTPHVVVFATDDLAALLQSHQLPPLHQLLENFSPLGQVITRTTTLVPVTHSSFTLRFSELTQVESACREDEEARAGRTIDWISGCIAKKAAGWVEDLESRNKGEPLKGDTKWWQELKFCLDGDRVPARGEGWNHPVALILATTTLAPNPLQAVANLHTRIADFPPWVDQNLLRYTLIIHPSTRSSLTQDETTALMNATKKQYGLHCHLLSLNLSKPQTLRQLKPSPPELPSLLTPSVNSERGGVLPQTNGLNGAPPEALNLSDEDTVNSTRFMREFVTQSLVPWMERCVMEWNETYSNSRRLPSRLFSSTRRLFGSSAASSISSTPTSPVSTNSLPFSNAPQPPSPQRRLAEFATLLGDYKLAVPVWESIRKEGKGGSDILPMILAPSLTLEAHAAYALAPLTTGTALGGREDVPVGAAAQLKALVYASRWEVGVQDILQLGGEKWLVWAAGATEEAPFGLLIAQAALMSLRKGFRRVAAMWYIFAANRLEKCGVKPLTMYLLKRAHEVYLLPPEKSLSPSFEDAEGKHHHPVSFDALLPSIEHSLGRMKYTTGDVAGAVKLFLGLLKGSVVVQGVPGDGDKVLLEDYRLAYEHLISTTSESPPLGEFSLPVSISQASRTRRRFAALHSREGDPVDLSERTQGTLEELEERWRTFWRTTPNNNKERLEKSGSGEVGEKLWIDIVVKNPLDTELTLSDATILVKEVGQSEGGDEIPEGVEIEVVPEISLGSKERRTVSFSICSSRVISLEVTHFSFKFISLMPVRESLGIRGRRLNDTVTQQREVAYASDVYMRIDVNQSGGRLKVRVPRLPSSLGLGELRNLSILVTNTGTTDITELWAVLGDSANGGCILSAIDSIEQTGKILIVNSLGVRAHKKSVEHPPSVISSNNCLLSPEPIRIPLDQVHSSASLRPGESFELPLLIQAHQLAPFELATLLVFRQDASTSIFYSCLVQHLIDVEPVVDILVGVRPQQGKDASYLISLEIENVGGASDIQVSNVVAVSPSWVWNSEERDLNQLSSIPEKQILRRLESINLSPDSPLQTASFEYLLQKIDDVLQGRSIEKERPPLIDLHISVLNGVRNYRQKSMNVLTNIVQATRRQRLQQSLSTQFPLIPQSDRPHIFPLFTPSDLELVICWSTTTEHPRTGFSVVSGLSLGSGASNLKDVVLRAELGLDSAGKIKKTRSMYAETTREREALVSSIRNSTWNHDEDPLIVEVTAAERSEHDFTSKPLVLPVIFNIRNTSSFQSVEFSLSLAPQSGPDQSQHPVPRYIGALAHRGSISPSSTTSIRAKAWIIKPGVYSIEGWSLTSRLAPAPSADEGVSPTAAPLTSFSQLPDESNKKTIIVAELRA</sequence>
<evidence type="ECO:0000313" key="2">
    <source>
        <dbReference type="EMBL" id="KIO33692.1"/>
    </source>
</evidence>
<feature type="region of interest" description="Disordered" evidence="1">
    <location>
        <begin position="324"/>
        <end position="353"/>
    </location>
</feature>
<dbReference type="GO" id="GO:1990072">
    <property type="term" value="C:TRAPPIII protein complex"/>
    <property type="evidence" value="ECO:0007669"/>
    <property type="project" value="TreeGrafter"/>
</dbReference>
<evidence type="ECO:0000313" key="3">
    <source>
        <dbReference type="Proteomes" id="UP000054248"/>
    </source>
</evidence>
<dbReference type="Proteomes" id="UP000054248">
    <property type="component" value="Unassembled WGS sequence"/>
</dbReference>
<dbReference type="OrthoDB" id="203724at2759"/>
<feature type="non-terminal residue" evidence="2">
    <location>
        <position position="1"/>
    </location>
</feature>
<reference evidence="2 3" key="1">
    <citation type="submission" date="2014-04" db="EMBL/GenBank/DDBJ databases">
        <authorList>
            <consortium name="DOE Joint Genome Institute"/>
            <person name="Kuo A."/>
            <person name="Girlanda M."/>
            <person name="Perotto S."/>
            <person name="Kohler A."/>
            <person name="Nagy L.G."/>
            <person name="Floudas D."/>
            <person name="Copeland A."/>
            <person name="Barry K.W."/>
            <person name="Cichocki N."/>
            <person name="Veneault-Fourrey C."/>
            <person name="LaButti K."/>
            <person name="Lindquist E.A."/>
            <person name="Lipzen A."/>
            <person name="Lundell T."/>
            <person name="Morin E."/>
            <person name="Murat C."/>
            <person name="Sun H."/>
            <person name="Tunlid A."/>
            <person name="Henrissat B."/>
            <person name="Grigoriev I.V."/>
            <person name="Hibbett D.S."/>
            <person name="Martin F."/>
            <person name="Nordberg H.P."/>
            <person name="Cantor M.N."/>
            <person name="Hua S.X."/>
        </authorList>
    </citation>
    <scope>NUCLEOTIDE SEQUENCE [LARGE SCALE GENOMIC DNA]</scope>
    <source>
        <strain evidence="2 3">MUT 4182</strain>
    </source>
</reference>
<name>A0A0C3MJ41_9AGAM</name>
<dbReference type="PANTHER" id="PTHR12975:SF6">
    <property type="entry name" value="TRAFFICKING PROTEIN PARTICLE COMPLEX SUBUNIT 8"/>
    <property type="match status" value="1"/>
</dbReference>
<dbReference type="InterPro" id="IPR024420">
    <property type="entry name" value="TRAPP_III_complex_Trs85"/>
</dbReference>
<feature type="region of interest" description="Disordered" evidence="1">
    <location>
        <begin position="1319"/>
        <end position="1338"/>
    </location>
</feature>
<dbReference type="Pfam" id="PF12739">
    <property type="entry name" value="TRAPPC-Trs85"/>
    <property type="match status" value="1"/>
</dbReference>
<keyword evidence="3" id="KW-1185">Reference proteome</keyword>
<gene>
    <name evidence="2" type="ORF">M407DRAFT_231895</name>
</gene>
<dbReference type="EMBL" id="KN822947">
    <property type="protein sequence ID" value="KIO33692.1"/>
    <property type="molecule type" value="Genomic_DNA"/>
</dbReference>
<dbReference type="STRING" id="1051891.A0A0C3MJ41"/>
<protein>
    <submittedName>
        <fullName evidence="2">Uncharacterized protein</fullName>
    </submittedName>
</protein>
<accession>A0A0C3MJ41</accession>
<feature type="compositionally biased region" description="Low complexity" evidence="1">
    <location>
        <begin position="324"/>
        <end position="340"/>
    </location>
</feature>
<dbReference type="HOGENOM" id="CLU_004823_3_0_1"/>
<organism evidence="2 3">
    <name type="scientific">Tulasnella calospora MUT 4182</name>
    <dbReference type="NCBI Taxonomy" id="1051891"/>
    <lineage>
        <taxon>Eukaryota</taxon>
        <taxon>Fungi</taxon>
        <taxon>Dikarya</taxon>
        <taxon>Basidiomycota</taxon>
        <taxon>Agaricomycotina</taxon>
        <taxon>Agaricomycetes</taxon>
        <taxon>Cantharellales</taxon>
        <taxon>Tulasnellaceae</taxon>
        <taxon>Tulasnella</taxon>
    </lineage>
</organism>
<evidence type="ECO:0000256" key="1">
    <source>
        <dbReference type="SAM" id="MobiDB-lite"/>
    </source>
</evidence>
<reference evidence="3" key="2">
    <citation type="submission" date="2015-01" db="EMBL/GenBank/DDBJ databases">
        <title>Evolutionary Origins and Diversification of the Mycorrhizal Mutualists.</title>
        <authorList>
            <consortium name="DOE Joint Genome Institute"/>
            <consortium name="Mycorrhizal Genomics Consortium"/>
            <person name="Kohler A."/>
            <person name="Kuo A."/>
            <person name="Nagy L.G."/>
            <person name="Floudas D."/>
            <person name="Copeland A."/>
            <person name="Barry K.W."/>
            <person name="Cichocki N."/>
            <person name="Veneault-Fourrey C."/>
            <person name="LaButti K."/>
            <person name="Lindquist E.A."/>
            <person name="Lipzen A."/>
            <person name="Lundell T."/>
            <person name="Morin E."/>
            <person name="Murat C."/>
            <person name="Riley R."/>
            <person name="Ohm R."/>
            <person name="Sun H."/>
            <person name="Tunlid A."/>
            <person name="Henrissat B."/>
            <person name="Grigoriev I.V."/>
            <person name="Hibbett D.S."/>
            <person name="Martin F."/>
        </authorList>
    </citation>
    <scope>NUCLEOTIDE SEQUENCE [LARGE SCALE GENOMIC DNA]</scope>
    <source>
        <strain evidence="3">MUT 4182</strain>
    </source>
</reference>
<proteinExistence type="predicted"/>
<dbReference type="PANTHER" id="PTHR12975">
    <property type="entry name" value="TRANSPORT PROTEIN TRAPP"/>
    <property type="match status" value="1"/>
</dbReference>